<dbReference type="InterPro" id="IPR002208">
    <property type="entry name" value="SecY/SEC61-alpha"/>
</dbReference>
<protein>
    <recommendedName>
        <fullName evidence="9 10">Protein translocase subunit SecY</fullName>
    </recommendedName>
</protein>
<evidence type="ECO:0000256" key="13">
    <source>
        <dbReference type="RuleBase" id="RU004349"/>
    </source>
</evidence>
<evidence type="ECO:0000256" key="4">
    <source>
        <dbReference type="ARBA" id="ARBA00022692"/>
    </source>
</evidence>
<dbReference type="PROSITE" id="PS00755">
    <property type="entry name" value="SECY_1"/>
    <property type="match status" value="1"/>
</dbReference>
<comment type="function">
    <text evidence="10 11">The central subunit of the protein translocation channel SecYEG. Consists of two halves formed by TMs 1-5 and 6-10. These two domains form a lateral gate at the front which open onto the bilayer between TMs 2 and 7, and are clamped together by SecE at the back. The channel is closed by both a pore ring composed of hydrophobic SecY resides and a short helix (helix 2A) on the extracellular side of the membrane which forms a plug. The plug probably moves laterally to allow the channel to open. The ring and the pore may move independently.</text>
</comment>
<comment type="caution">
    <text evidence="10">Lacks conserved residue(s) required for the propagation of feature annotation.</text>
</comment>
<feature type="transmembrane region" description="Helical" evidence="10">
    <location>
        <begin position="153"/>
        <end position="170"/>
    </location>
</feature>
<evidence type="ECO:0000256" key="2">
    <source>
        <dbReference type="ARBA" id="ARBA00005751"/>
    </source>
</evidence>
<feature type="transmembrane region" description="Helical" evidence="10">
    <location>
        <begin position="307"/>
        <end position="325"/>
    </location>
</feature>
<dbReference type="InterPro" id="IPR030659">
    <property type="entry name" value="SecY_CS"/>
</dbReference>
<keyword evidence="10" id="KW-1003">Cell membrane</keyword>
<gene>
    <name evidence="10" type="primary">secY</name>
    <name evidence="14" type="ORF">SAMN02745121_07224</name>
</gene>
<evidence type="ECO:0000313" key="14">
    <source>
        <dbReference type="EMBL" id="SFF15803.1"/>
    </source>
</evidence>
<dbReference type="AlphaFoldDB" id="A0A1I2GF29"/>
<keyword evidence="15" id="KW-1185">Reference proteome</keyword>
<dbReference type="GO" id="GO:0006605">
    <property type="term" value="P:protein targeting"/>
    <property type="evidence" value="ECO:0007669"/>
    <property type="project" value="UniProtKB-UniRule"/>
</dbReference>
<accession>A0A1I2GF29</accession>
<dbReference type="EMBL" id="FOMX01000032">
    <property type="protein sequence ID" value="SFF15803.1"/>
    <property type="molecule type" value="Genomic_DNA"/>
</dbReference>
<evidence type="ECO:0000256" key="7">
    <source>
        <dbReference type="ARBA" id="ARBA00023010"/>
    </source>
</evidence>
<evidence type="ECO:0000256" key="5">
    <source>
        <dbReference type="ARBA" id="ARBA00022927"/>
    </source>
</evidence>
<keyword evidence="7 10" id="KW-0811">Translocation</keyword>
<evidence type="ECO:0000256" key="1">
    <source>
        <dbReference type="ARBA" id="ARBA00004141"/>
    </source>
</evidence>
<evidence type="ECO:0000256" key="3">
    <source>
        <dbReference type="ARBA" id="ARBA00022448"/>
    </source>
</evidence>
<evidence type="ECO:0000256" key="6">
    <source>
        <dbReference type="ARBA" id="ARBA00022989"/>
    </source>
</evidence>
<dbReference type="SUPFAM" id="SSF103491">
    <property type="entry name" value="Preprotein translocase SecY subunit"/>
    <property type="match status" value="1"/>
</dbReference>
<evidence type="ECO:0000256" key="10">
    <source>
        <dbReference type="HAMAP-Rule" id="MF_01465"/>
    </source>
</evidence>
<sequence>MGVIINIFKLPELRKRVLFTLAMLAVYRFGVFVAVPGVDRTVMDDIVRQGAGGFLGYLNMFSGGALSNLSVFALGIMPYISASIIMQLMTAVIPRLEMLSKEGETGRRKINQYSRYGTVFLSVIQGWFMATWLESQNAPGQTLVLDPGLPFRLMTILTLTAGTCFIMWLGEQITEKGIGNGISLIIFAGIVADLPVALYQLWQKTQDDPENFGPMFIAILGALVVAVIAFVVIMERGQRRIQVQYAKRVVGRQMFGGNANYLPLRLNSAGVIPPIFASSILMFPSQIAGMTGSSSMQWFSNALRYDGWLYLTAFVGLVIFFTFFYTSLQFNPVDVADNLKKQNASIPGIRPGKRTAEYIDFILTRLTFAGAWYIAAVCVLPTLLQTKFNVPFYYGGTSLLIVVGVALDTAQQIESHLVTRSYEGFAGPGGPRIRGRRG</sequence>
<dbReference type="RefSeq" id="WP_096328169.1">
    <property type="nucleotide sequence ID" value="NZ_FOMX01000032.1"/>
</dbReference>
<comment type="subunit">
    <text evidence="10">Component of the Sec protein translocase complex. Heterotrimer consisting of SecY, SecE and SecG subunits. The heterotrimers can form oligomers, although 1 heterotrimer is thought to be able to translocate proteins. Interacts with the ribosome. Interacts with SecDF, and other proteins may be involved. Interacts with SecA.</text>
</comment>
<evidence type="ECO:0000256" key="12">
    <source>
        <dbReference type="RuleBase" id="RU003484"/>
    </source>
</evidence>
<dbReference type="HAMAP" id="MF_01465">
    <property type="entry name" value="SecY"/>
    <property type="match status" value="1"/>
</dbReference>
<name>A0A1I2GF29_9BACT</name>
<proteinExistence type="inferred from homology"/>
<dbReference type="Pfam" id="PF00344">
    <property type="entry name" value="SecY"/>
    <property type="match status" value="1"/>
</dbReference>
<dbReference type="FunFam" id="1.10.3370.10:FF:000001">
    <property type="entry name" value="Preprotein translocase subunit SecY"/>
    <property type="match status" value="1"/>
</dbReference>
<feature type="transmembrane region" description="Helical" evidence="10">
    <location>
        <begin position="214"/>
        <end position="234"/>
    </location>
</feature>
<dbReference type="PIRSF" id="PIRSF004557">
    <property type="entry name" value="SecY"/>
    <property type="match status" value="1"/>
</dbReference>
<dbReference type="PRINTS" id="PR00303">
    <property type="entry name" value="SECYTRNLCASE"/>
</dbReference>
<evidence type="ECO:0000313" key="15">
    <source>
        <dbReference type="Proteomes" id="UP000199400"/>
    </source>
</evidence>
<feature type="transmembrane region" description="Helical" evidence="10">
    <location>
        <begin position="17"/>
        <end position="35"/>
    </location>
</feature>
<dbReference type="GO" id="GO:0065002">
    <property type="term" value="P:intracellular protein transmembrane transport"/>
    <property type="evidence" value="ECO:0007669"/>
    <property type="project" value="UniProtKB-UniRule"/>
</dbReference>
<dbReference type="STRING" id="54.SAMN02745121_07224"/>
<dbReference type="NCBIfam" id="TIGR00967">
    <property type="entry name" value="3a0501s007"/>
    <property type="match status" value="1"/>
</dbReference>
<dbReference type="InterPro" id="IPR026593">
    <property type="entry name" value="SecY"/>
</dbReference>
<keyword evidence="4 10" id="KW-0812">Transmembrane</keyword>
<dbReference type="InterPro" id="IPR023201">
    <property type="entry name" value="SecY_dom_sf"/>
</dbReference>
<comment type="subcellular location">
    <subcellularLocation>
        <location evidence="10">Cell membrane</location>
        <topology evidence="10">Multi-pass membrane protein</topology>
    </subcellularLocation>
    <subcellularLocation>
        <location evidence="1 12">Membrane</location>
        <topology evidence="1 12">Multi-pass membrane protein</topology>
    </subcellularLocation>
</comment>
<keyword evidence="6 10" id="KW-1133">Transmembrane helix</keyword>
<evidence type="ECO:0000256" key="9">
    <source>
        <dbReference type="ARBA" id="ARBA00039733"/>
    </source>
</evidence>
<dbReference type="PROSITE" id="PS00756">
    <property type="entry name" value="SECY_2"/>
    <property type="match status" value="1"/>
</dbReference>
<dbReference type="Proteomes" id="UP000199400">
    <property type="component" value="Unassembled WGS sequence"/>
</dbReference>
<dbReference type="GO" id="GO:0005886">
    <property type="term" value="C:plasma membrane"/>
    <property type="evidence" value="ECO:0007669"/>
    <property type="project" value="UniProtKB-SubCell"/>
</dbReference>
<dbReference type="Gene3D" id="1.10.3370.10">
    <property type="entry name" value="SecY subunit domain"/>
    <property type="match status" value="1"/>
</dbReference>
<dbReference type="OrthoDB" id="9809248at2"/>
<dbReference type="GO" id="GO:0043952">
    <property type="term" value="P:protein transport by the Sec complex"/>
    <property type="evidence" value="ECO:0007669"/>
    <property type="project" value="UniProtKB-UniRule"/>
</dbReference>
<feature type="transmembrane region" description="Helical" evidence="10">
    <location>
        <begin position="182"/>
        <end position="202"/>
    </location>
</feature>
<keyword evidence="8 10" id="KW-0472">Membrane</keyword>
<evidence type="ECO:0000256" key="8">
    <source>
        <dbReference type="ARBA" id="ARBA00023136"/>
    </source>
</evidence>
<feature type="transmembrane region" description="Helical" evidence="10">
    <location>
        <begin position="390"/>
        <end position="410"/>
    </location>
</feature>
<reference evidence="15" key="1">
    <citation type="submission" date="2016-10" db="EMBL/GenBank/DDBJ databases">
        <authorList>
            <person name="Varghese N."/>
            <person name="Submissions S."/>
        </authorList>
    </citation>
    <scope>NUCLEOTIDE SEQUENCE [LARGE SCALE GENOMIC DNA]</scope>
    <source>
        <strain evidence="15">ATCC 25963</strain>
    </source>
</reference>
<keyword evidence="5 10" id="KW-0653">Protein transport</keyword>
<feature type="transmembrane region" description="Helical" evidence="10">
    <location>
        <begin position="362"/>
        <end position="384"/>
    </location>
</feature>
<comment type="similarity">
    <text evidence="2 10 13">Belongs to the SecY/SEC61-alpha family.</text>
</comment>
<dbReference type="PANTHER" id="PTHR10906">
    <property type="entry name" value="SECY/SEC61-ALPHA FAMILY MEMBER"/>
    <property type="match status" value="1"/>
</dbReference>
<evidence type="ECO:0000256" key="11">
    <source>
        <dbReference type="RuleBase" id="RU000537"/>
    </source>
</evidence>
<organism evidence="14 15">
    <name type="scientific">Nannocystis exedens</name>
    <dbReference type="NCBI Taxonomy" id="54"/>
    <lineage>
        <taxon>Bacteria</taxon>
        <taxon>Pseudomonadati</taxon>
        <taxon>Myxococcota</taxon>
        <taxon>Polyangia</taxon>
        <taxon>Nannocystales</taxon>
        <taxon>Nannocystaceae</taxon>
        <taxon>Nannocystis</taxon>
    </lineage>
</organism>
<keyword evidence="3 10" id="KW-0813">Transport</keyword>
<feature type="transmembrane region" description="Helical" evidence="10">
    <location>
        <begin position="113"/>
        <end position="133"/>
    </location>
</feature>